<dbReference type="HOGENOM" id="CLU_2824852_0_0_0"/>
<feature type="transmembrane region" description="Helical" evidence="1">
    <location>
        <begin position="44"/>
        <end position="64"/>
    </location>
</feature>
<dbReference type="KEGG" id="msv:Mesil_3134"/>
<evidence type="ECO:0000256" key="1">
    <source>
        <dbReference type="SAM" id="Phobius"/>
    </source>
</evidence>
<dbReference type="AlphaFoldDB" id="D7BEA4"/>
<protein>
    <submittedName>
        <fullName evidence="2">Uncharacterized protein</fullName>
    </submittedName>
</protein>
<keyword evidence="3" id="KW-1185">Reference proteome</keyword>
<evidence type="ECO:0000313" key="2">
    <source>
        <dbReference type="EMBL" id="ADH64962.1"/>
    </source>
</evidence>
<organism evidence="2 3">
    <name type="scientific">Allomeiothermus silvanus (strain ATCC 700542 / DSM 9946 / NBRC 106475 / NCIMB 13440 / VI-R2)</name>
    <name type="common">Thermus silvanus</name>
    <dbReference type="NCBI Taxonomy" id="526227"/>
    <lineage>
        <taxon>Bacteria</taxon>
        <taxon>Thermotogati</taxon>
        <taxon>Deinococcota</taxon>
        <taxon>Deinococci</taxon>
        <taxon>Thermales</taxon>
        <taxon>Thermaceae</taxon>
        <taxon>Allomeiothermus</taxon>
    </lineage>
</organism>
<sequence length="68" mass="7663">MTAAIFLFFRFWYDFIIGDDWRVAAAVLVSLALTAVLARAGLSAWWPLPLAVTLFLSVSVFSLARRRD</sequence>
<keyword evidence="1" id="KW-0472">Membrane</keyword>
<feature type="transmembrane region" description="Helical" evidence="1">
    <location>
        <begin position="21"/>
        <end position="38"/>
    </location>
</feature>
<proteinExistence type="predicted"/>
<dbReference type="Proteomes" id="UP000001916">
    <property type="component" value="Chromosome"/>
</dbReference>
<keyword evidence="1" id="KW-1133">Transmembrane helix</keyword>
<dbReference type="RefSeq" id="WP_013159490.1">
    <property type="nucleotide sequence ID" value="NC_014212.1"/>
</dbReference>
<gene>
    <name evidence="2" type="ordered locus">Mesil_3134</name>
</gene>
<accession>D7BEA4</accession>
<dbReference type="EMBL" id="CP002042">
    <property type="protein sequence ID" value="ADH64962.1"/>
    <property type="molecule type" value="Genomic_DNA"/>
</dbReference>
<evidence type="ECO:0000313" key="3">
    <source>
        <dbReference type="Proteomes" id="UP000001916"/>
    </source>
</evidence>
<name>D7BEA4_ALLS1</name>
<dbReference type="STRING" id="526227.Mesil_3134"/>
<reference evidence="2 3" key="1">
    <citation type="journal article" date="2010" name="Stand. Genomic Sci.">
        <title>Complete genome sequence of Meiothermus silvanus type strain (VI-R2).</title>
        <authorList>
            <person name="Sikorski J."/>
            <person name="Tindall B.J."/>
            <person name="Lowry S."/>
            <person name="Lucas S."/>
            <person name="Nolan M."/>
            <person name="Copeland A."/>
            <person name="Glavina Del Rio T."/>
            <person name="Tice H."/>
            <person name="Cheng J.F."/>
            <person name="Han C."/>
            <person name="Pitluck S."/>
            <person name="Liolios K."/>
            <person name="Ivanova N."/>
            <person name="Mavromatis K."/>
            <person name="Mikhailova N."/>
            <person name="Pati A."/>
            <person name="Goodwin L."/>
            <person name="Chen A."/>
            <person name="Palaniappan K."/>
            <person name="Land M."/>
            <person name="Hauser L."/>
            <person name="Chang Y.J."/>
            <person name="Jeffries C.D."/>
            <person name="Rohde M."/>
            <person name="Goker M."/>
            <person name="Woyke T."/>
            <person name="Bristow J."/>
            <person name="Eisen J.A."/>
            <person name="Markowitz V."/>
            <person name="Hugenholtz P."/>
            <person name="Kyrpides N.C."/>
            <person name="Klenk H.P."/>
            <person name="Lapidus A."/>
        </authorList>
    </citation>
    <scope>NUCLEOTIDE SEQUENCE [LARGE SCALE GENOMIC DNA]</scope>
    <source>
        <strain evidence="3">ATCC 700542 / DSM 9946 / VI-R2</strain>
    </source>
</reference>
<keyword evidence="1" id="KW-0812">Transmembrane</keyword>